<dbReference type="Pfam" id="PF00855">
    <property type="entry name" value="PWWP"/>
    <property type="match status" value="1"/>
</dbReference>
<dbReference type="CDD" id="cd15538">
    <property type="entry name" value="PHD_PRKCBP1"/>
    <property type="match status" value="1"/>
</dbReference>
<comment type="subcellular location">
    <subcellularLocation>
        <location evidence="2">Chromosome</location>
    </subcellularLocation>
    <subcellularLocation>
        <location evidence="1">Nucleus</location>
    </subcellularLocation>
</comment>
<keyword evidence="10" id="KW-0103">Bromodomain</keyword>
<dbReference type="PANTHER" id="PTHR46453">
    <property type="entry name" value="PROTEIN KINASE C-BINDING PROTEIN 1"/>
    <property type="match status" value="1"/>
</dbReference>
<evidence type="ECO:0000313" key="16">
    <source>
        <dbReference type="Proteomes" id="UP001153712"/>
    </source>
</evidence>
<evidence type="ECO:0000256" key="2">
    <source>
        <dbReference type="ARBA" id="ARBA00004286"/>
    </source>
</evidence>
<feature type="compositionally biased region" description="Basic and acidic residues" evidence="13">
    <location>
        <begin position="1046"/>
        <end position="1060"/>
    </location>
</feature>
<feature type="compositionally biased region" description="Low complexity" evidence="13">
    <location>
        <begin position="1404"/>
        <end position="1428"/>
    </location>
</feature>
<dbReference type="Pfam" id="PF24324">
    <property type="entry name" value="MYND_ZMYND11_ZMYD8"/>
    <property type="match status" value="1"/>
</dbReference>
<feature type="region of interest" description="Disordered" evidence="13">
    <location>
        <begin position="1260"/>
        <end position="1293"/>
    </location>
</feature>
<evidence type="ECO:0000313" key="15">
    <source>
        <dbReference type="EMBL" id="CAH1142800.1"/>
    </source>
</evidence>
<feature type="region of interest" description="Disordered" evidence="13">
    <location>
        <begin position="1042"/>
        <end position="1072"/>
    </location>
</feature>
<feature type="compositionally biased region" description="Basic and acidic residues" evidence="13">
    <location>
        <begin position="1143"/>
        <end position="1178"/>
    </location>
</feature>
<feature type="region of interest" description="Disordered" evidence="13">
    <location>
        <begin position="1"/>
        <end position="118"/>
    </location>
</feature>
<feature type="compositionally biased region" description="Basic and acidic residues" evidence="13">
    <location>
        <begin position="498"/>
        <end position="526"/>
    </location>
</feature>
<feature type="domain" description="MYND-type" evidence="14">
    <location>
        <begin position="1630"/>
        <end position="1664"/>
    </location>
</feature>
<feature type="compositionally biased region" description="Basic and acidic residues" evidence="13">
    <location>
        <begin position="966"/>
        <end position="975"/>
    </location>
</feature>
<accession>A0A9P0GRY5</accession>
<dbReference type="Gene3D" id="2.30.30.140">
    <property type="match status" value="1"/>
</dbReference>
<keyword evidence="12" id="KW-0539">Nucleus</keyword>
<dbReference type="SUPFAM" id="SSF144232">
    <property type="entry name" value="HIT/MYND zinc finger-like"/>
    <property type="match status" value="1"/>
</dbReference>
<feature type="compositionally biased region" description="Polar residues" evidence="13">
    <location>
        <begin position="1431"/>
        <end position="1451"/>
    </location>
</feature>
<dbReference type="InterPro" id="IPR036427">
    <property type="entry name" value="Bromodomain-like_sf"/>
</dbReference>
<reference evidence="15" key="1">
    <citation type="submission" date="2022-01" db="EMBL/GenBank/DDBJ databases">
        <authorList>
            <person name="King R."/>
        </authorList>
    </citation>
    <scope>NUCLEOTIDE SEQUENCE</scope>
</reference>
<feature type="compositionally biased region" description="Basic and acidic residues" evidence="13">
    <location>
        <begin position="988"/>
        <end position="1009"/>
    </location>
</feature>
<keyword evidence="6" id="KW-0862">Zinc</keyword>
<feature type="region of interest" description="Disordered" evidence="13">
    <location>
        <begin position="781"/>
        <end position="1009"/>
    </location>
</feature>
<dbReference type="SUPFAM" id="SSF47370">
    <property type="entry name" value="Bromodomain"/>
    <property type="match status" value="1"/>
</dbReference>
<protein>
    <recommendedName>
        <fullName evidence="14">MYND-type domain-containing protein</fullName>
    </recommendedName>
</protein>
<dbReference type="CDD" id="cd20160">
    <property type="entry name" value="PWWP_PRKCBP1"/>
    <property type="match status" value="1"/>
</dbReference>
<dbReference type="InterPro" id="IPR056987">
    <property type="entry name" value="ZMYND8_CC"/>
</dbReference>
<feature type="region of interest" description="Disordered" evidence="13">
    <location>
        <begin position="131"/>
        <end position="168"/>
    </location>
</feature>
<evidence type="ECO:0000256" key="5">
    <source>
        <dbReference type="ARBA" id="ARBA00022771"/>
    </source>
</evidence>
<organism evidence="15 16">
    <name type="scientific">Phyllotreta striolata</name>
    <name type="common">Striped flea beetle</name>
    <name type="synonym">Crioceris striolata</name>
    <dbReference type="NCBI Taxonomy" id="444603"/>
    <lineage>
        <taxon>Eukaryota</taxon>
        <taxon>Metazoa</taxon>
        <taxon>Ecdysozoa</taxon>
        <taxon>Arthropoda</taxon>
        <taxon>Hexapoda</taxon>
        <taxon>Insecta</taxon>
        <taxon>Pterygota</taxon>
        <taxon>Neoptera</taxon>
        <taxon>Endopterygota</taxon>
        <taxon>Coleoptera</taxon>
        <taxon>Polyphaga</taxon>
        <taxon>Cucujiformia</taxon>
        <taxon>Chrysomeloidea</taxon>
        <taxon>Chrysomelidae</taxon>
        <taxon>Galerucinae</taxon>
        <taxon>Alticini</taxon>
        <taxon>Phyllotreta</taxon>
    </lineage>
</organism>
<feature type="region of interest" description="Disordered" evidence="13">
    <location>
        <begin position="498"/>
        <end position="591"/>
    </location>
</feature>
<dbReference type="Gene3D" id="3.30.40.10">
    <property type="entry name" value="Zinc/RING finger domain, C3HC4 (zinc finger)"/>
    <property type="match status" value="1"/>
</dbReference>
<evidence type="ECO:0000256" key="13">
    <source>
        <dbReference type="SAM" id="MobiDB-lite"/>
    </source>
</evidence>
<feature type="compositionally biased region" description="Low complexity" evidence="13">
    <location>
        <begin position="1452"/>
        <end position="1467"/>
    </location>
</feature>
<dbReference type="PROSITE" id="PS01359">
    <property type="entry name" value="ZF_PHD_1"/>
    <property type="match status" value="1"/>
</dbReference>
<dbReference type="PANTHER" id="PTHR46453:SF5">
    <property type="entry name" value="PROTEIN KINASE C-BINDING PROTEIN 1 ISOFORM X1"/>
    <property type="match status" value="1"/>
</dbReference>
<evidence type="ECO:0000256" key="7">
    <source>
        <dbReference type="ARBA" id="ARBA00022853"/>
    </source>
</evidence>
<evidence type="ECO:0000256" key="4">
    <source>
        <dbReference type="ARBA" id="ARBA00022723"/>
    </source>
</evidence>
<feature type="compositionally biased region" description="Basic and acidic residues" evidence="13">
    <location>
        <begin position="930"/>
        <end position="956"/>
    </location>
</feature>
<evidence type="ECO:0000256" key="1">
    <source>
        <dbReference type="ARBA" id="ARBA00004123"/>
    </source>
</evidence>
<dbReference type="SUPFAM" id="SSF63748">
    <property type="entry name" value="Tudor/PWWP/MBT"/>
    <property type="match status" value="1"/>
</dbReference>
<dbReference type="GO" id="GO:0005634">
    <property type="term" value="C:nucleus"/>
    <property type="evidence" value="ECO:0007669"/>
    <property type="project" value="UniProtKB-SubCell"/>
</dbReference>
<gene>
    <name evidence="15" type="ORF">PHYEVI_LOCUS1393</name>
</gene>
<feature type="region of interest" description="Disordered" evidence="13">
    <location>
        <begin position="1143"/>
        <end position="1230"/>
    </location>
</feature>
<feature type="compositionally biased region" description="Basic and acidic residues" evidence="13">
    <location>
        <begin position="42"/>
        <end position="61"/>
    </location>
</feature>
<dbReference type="Pfam" id="PF23460">
    <property type="entry name" value="ZMYND8_CC"/>
    <property type="match status" value="1"/>
</dbReference>
<feature type="compositionally biased region" description="Polar residues" evidence="13">
    <location>
        <begin position="644"/>
        <end position="654"/>
    </location>
</feature>
<feature type="region of interest" description="Disordered" evidence="13">
    <location>
        <begin position="1090"/>
        <end position="1128"/>
    </location>
</feature>
<dbReference type="InterPro" id="IPR001487">
    <property type="entry name" value="Bromodomain"/>
</dbReference>
<dbReference type="SUPFAM" id="SSF57903">
    <property type="entry name" value="FYVE/PHD zinc finger"/>
    <property type="match status" value="1"/>
</dbReference>
<dbReference type="InterPro" id="IPR018359">
    <property type="entry name" value="Bromodomain_CS"/>
</dbReference>
<dbReference type="PROSITE" id="PS01360">
    <property type="entry name" value="ZF_MYND_1"/>
    <property type="match status" value="1"/>
</dbReference>
<keyword evidence="3" id="KW-0158">Chromosome</keyword>
<feature type="compositionally biased region" description="Basic and acidic residues" evidence="13">
    <location>
        <begin position="806"/>
        <end position="838"/>
    </location>
</feature>
<sequence>MSDQPDPAPVDASDNDKTAAAGSNIDCDSAPAPLPPNDTPNEPEKDHTNHQEATDSDKCDDNGDQTSNKSRELKSLLASSKEANLNTNISHKRKKEQLPKHQADGEPRRPGKLAVEGKNYKFPVTAEAELGDSSEYPGKAHGESLTLGKRKRDSISENSSNTTDTEDCNRRNKKLTLGDFVSFKPNKDIFCWRCHREGVNIVCETCPRSYHQKCLKQTITDTSHWPCPECVAILKAESTQTRSTAMKEMTLEHLCSLLKFAANRMIQCHGSEPFLHPVSDKEFPEYKKYIIQPMDLTMLEKNIKDNLYGSTQAFEADAKWLLHNSIIFNSYRSKLTSAAKTMIKICKQEMMEIENCPSCYLKANTKKSTWFVQVCPKPHILVWAKLKGFPYWPAKAMSISPNGMVDVRFFGAHDRAWVHYKDCYLYSKKDPNTFKQKRYDIEKCVEELDIYIDNLKKEYGEFRYAPFRTPLSSENMHQQLVIFLPNYKAVQARRRSFRESIDAKSEESDIETVSKDEDKSDSEESRSNTNSPIRDNDTTMEGYGTDDDVSSDLDHDSRKSQQEKKRSKFRKTEDDDDVDNENEDDDDTQVASNISVEKALIRGNVRTRGGFNNATGKIRVLQMKALLDDTSSPNEKQRARRNSDLSVKSDSSRVSNYSDKISRINIVENVEITLGNEDVGCLISETLNGDNPKSEGDIKIKPVQVEVENAEFSISPNRVKIADQLIKKLRDENAEKVTKSLMDVDNEEVSQINGKTDDDDEPKENFKQKLKNAYLTILPELPSLPTESQASTSVDENCVSEEESPSDLHRKEEINSKNPVDDIKNDEASSDTSIHESSEESLPNEPVTSSSKEDESPKPKPVQLIELSFDENNTSIPESISEKIRNLESGELSISRTKSVRSAVEKPRVIQSKETNLKSSKDAEDCEEESHEHDASDKDANKKKEESSEGKRALETKRKRSTDGTLPDKIKKLESSELSISTVTTKTVSEKDNSIKENSNKHNKNEKDRTVNIFEDLDDDEETGIVDNVALDKGSIIDVIHSSLKYPEKDKETNNKDKNEGNASKKRKLLSDKLNSPAKLVKLVSIESILGNKDNDKDHSEAMIAPENIKSEPESEEENANDEAQMEEKRKYLFALNIHEKSLVSEKKEKETNQIRTRSKAEEQREKSKVDNLSRVIDEVAMNCSSEAPQKKLERRKSRSGPPEGEIYVKSFAKIPTPPPPPPHAKQRARKSFPTPLYVKQPLKPQLAKKDLSAFRKDAATPRNLAPAPEKDVGATPNGGAKAFPSPPPLVATGSVQTGAEKGAQPSTFTAVRAVGLGPAATGGLQQSVALGHVILMSAPTVNYGSTLNSSALNVVSHQNSSLTTTTATLIPQTQKSVLKANALNKTLNVKTSQNYIPHEDAENSGSSSPSVIINSNSQNSNEPSNKQKSQEPSVTSTNSNIDSTGATSKPTNNSINNTNNNNNNSTQPVIEQEDEFSILNGLIPESVSRAVSELLLRPPPRLRPRPPGIVSQSFEETVPSSAGDVTAKVNSIAHRMTDYFRGMLIETLEDIGKTPSPEAKITSLQLEIEALKHRHNLEMTEMRKNMCTILKDIQRSIVEEKEKIVEETRAACEVETIKRVESAKLKQWCASCSKEAQFYCCWNTSYCDYPCQQKHWPNHAGKCTQNIEKGAAGSGAVPLLPPCTIGQPILLRPALARPKPMGMDVCRRWDDKTIRKNELCDARVQKCNRMREEEAGQFSIDQPGSEEQLRDIKLERKRKLARECSRRYRDKKRLCAKNNTSK</sequence>
<dbReference type="GO" id="GO:0005694">
    <property type="term" value="C:chromosome"/>
    <property type="evidence" value="ECO:0007669"/>
    <property type="project" value="UniProtKB-SubCell"/>
</dbReference>
<dbReference type="InterPro" id="IPR000313">
    <property type="entry name" value="PWWP_dom"/>
</dbReference>
<dbReference type="InterPro" id="IPR037967">
    <property type="entry name" value="ZMYND8_Bromo_dom"/>
</dbReference>
<feature type="compositionally biased region" description="Acidic residues" evidence="13">
    <location>
        <begin position="1114"/>
        <end position="1125"/>
    </location>
</feature>
<dbReference type="GO" id="GO:0008270">
    <property type="term" value="F:zinc ion binding"/>
    <property type="evidence" value="ECO:0007669"/>
    <property type="project" value="UniProtKB-KW"/>
</dbReference>
<keyword evidence="8" id="KW-0007">Acetylation</keyword>
<dbReference type="InterPro" id="IPR019786">
    <property type="entry name" value="Zinc_finger_PHD-type_CS"/>
</dbReference>
<dbReference type="InterPro" id="IPR057053">
    <property type="entry name" value="MYND_ZMYND11_ZMYD8"/>
</dbReference>
<proteinExistence type="predicted"/>
<dbReference type="PROSITE" id="PS00633">
    <property type="entry name" value="BROMODOMAIN_1"/>
    <property type="match status" value="1"/>
</dbReference>
<dbReference type="Pfam" id="PF00439">
    <property type="entry name" value="Bromodomain"/>
    <property type="match status" value="1"/>
</dbReference>
<dbReference type="FunFam" id="6.10.140.2220:FF:000002">
    <property type="entry name" value="Protein kinase C-binding protein 1 isoform C"/>
    <property type="match status" value="1"/>
</dbReference>
<dbReference type="Proteomes" id="UP001153712">
    <property type="component" value="Chromosome 1"/>
</dbReference>
<dbReference type="InterPro" id="IPR002893">
    <property type="entry name" value="Znf_MYND"/>
</dbReference>
<dbReference type="GO" id="GO:0005737">
    <property type="term" value="C:cytoplasm"/>
    <property type="evidence" value="ECO:0007669"/>
    <property type="project" value="TreeGrafter"/>
</dbReference>
<keyword evidence="5" id="KW-0863">Zinc-finger</keyword>
<evidence type="ECO:0000256" key="10">
    <source>
        <dbReference type="ARBA" id="ARBA00023117"/>
    </source>
</evidence>
<name>A0A9P0GRY5_PHYSR</name>
<evidence type="ECO:0000256" key="6">
    <source>
        <dbReference type="ARBA" id="ARBA00022833"/>
    </source>
</evidence>
<dbReference type="InterPro" id="IPR001965">
    <property type="entry name" value="Znf_PHD"/>
</dbReference>
<evidence type="ECO:0000256" key="12">
    <source>
        <dbReference type="ARBA" id="ARBA00023242"/>
    </source>
</evidence>
<feature type="compositionally biased region" description="Basic and acidic residues" evidence="13">
    <location>
        <begin position="96"/>
        <end position="109"/>
    </location>
</feature>
<dbReference type="EMBL" id="OU900094">
    <property type="protein sequence ID" value="CAH1142800.1"/>
    <property type="molecule type" value="Genomic_DNA"/>
</dbReference>
<dbReference type="InterPro" id="IPR044075">
    <property type="entry name" value="PRKCBP1_PHD"/>
</dbReference>
<feature type="region of interest" description="Disordered" evidence="13">
    <location>
        <begin position="628"/>
        <end position="654"/>
    </location>
</feature>
<dbReference type="CDD" id="cd05508">
    <property type="entry name" value="Bromo_RACK7"/>
    <property type="match status" value="1"/>
</dbReference>
<dbReference type="InterPro" id="IPR013083">
    <property type="entry name" value="Znf_RING/FYVE/PHD"/>
</dbReference>
<feature type="compositionally biased region" description="Acidic residues" evidence="13">
    <location>
        <begin position="574"/>
        <end position="588"/>
    </location>
</feature>
<keyword evidence="7" id="KW-0156">Chromatin regulator</keyword>
<feature type="compositionally biased region" description="Polar residues" evidence="13">
    <location>
        <begin position="77"/>
        <end position="89"/>
    </location>
</feature>
<evidence type="ECO:0000256" key="3">
    <source>
        <dbReference type="ARBA" id="ARBA00022454"/>
    </source>
</evidence>
<feature type="compositionally biased region" description="Polar residues" evidence="13">
    <location>
        <begin position="976"/>
        <end position="987"/>
    </location>
</feature>
<dbReference type="SMART" id="SM00297">
    <property type="entry name" value="BROMO"/>
    <property type="match status" value="1"/>
</dbReference>
<keyword evidence="9" id="KW-0805">Transcription regulation</keyword>
<feature type="region of interest" description="Disordered" evidence="13">
    <location>
        <begin position="1392"/>
        <end position="1468"/>
    </location>
</feature>
<dbReference type="PRINTS" id="PR00503">
    <property type="entry name" value="BROMODOMAIN"/>
</dbReference>
<evidence type="ECO:0000256" key="11">
    <source>
        <dbReference type="ARBA" id="ARBA00023163"/>
    </source>
</evidence>
<evidence type="ECO:0000256" key="9">
    <source>
        <dbReference type="ARBA" id="ARBA00023015"/>
    </source>
</evidence>
<evidence type="ECO:0000259" key="14">
    <source>
        <dbReference type="PROSITE" id="PS01360"/>
    </source>
</evidence>
<evidence type="ECO:0000256" key="8">
    <source>
        <dbReference type="ARBA" id="ARBA00022990"/>
    </source>
</evidence>
<dbReference type="Gene3D" id="1.20.920.10">
    <property type="entry name" value="Bromodomain-like"/>
    <property type="match status" value="1"/>
</dbReference>
<dbReference type="GO" id="GO:0140006">
    <property type="term" value="F:histone H3 reader activity"/>
    <property type="evidence" value="ECO:0007669"/>
    <property type="project" value="UniProtKB-ARBA"/>
</dbReference>
<dbReference type="InterPro" id="IPR011011">
    <property type="entry name" value="Znf_FYVE_PHD"/>
</dbReference>
<dbReference type="OrthoDB" id="298344at2759"/>
<feature type="compositionally biased region" description="Polar residues" evidence="13">
    <location>
        <begin position="785"/>
        <end position="795"/>
    </location>
</feature>
<keyword evidence="11" id="KW-0804">Transcription</keyword>
<dbReference type="SMART" id="SM00293">
    <property type="entry name" value="PWWP"/>
    <property type="match status" value="1"/>
</dbReference>
<keyword evidence="4" id="KW-0479">Metal-binding</keyword>
<feature type="compositionally biased region" description="Basic and acidic residues" evidence="13">
    <location>
        <begin position="552"/>
        <end position="564"/>
    </location>
</feature>
<keyword evidence="16" id="KW-1185">Reference proteome</keyword>
<dbReference type="SMART" id="SM00249">
    <property type="entry name" value="PHD"/>
    <property type="match status" value="1"/>
</dbReference>
<dbReference type="GO" id="GO:0003714">
    <property type="term" value="F:transcription corepressor activity"/>
    <property type="evidence" value="ECO:0007669"/>
    <property type="project" value="TreeGrafter"/>
</dbReference>